<evidence type="ECO:0000256" key="1">
    <source>
        <dbReference type="ARBA" id="ARBA00023125"/>
    </source>
</evidence>
<keyword evidence="1" id="KW-0238">DNA-binding</keyword>
<dbReference type="PANTHER" id="PTHR46558">
    <property type="entry name" value="TRACRIPTIONAL REGULATORY PROTEIN-RELATED-RELATED"/>
    <property type="match status" value="1"/>
</dbReference>
<evidence type="ECO:0000313" key="3">
    <source>
        <dbReference type="EMBL" id="MBE6511551.1"/>
    </source>
</evidence>
<comment type="caution">
    <text evidence="3">The sequence shown here is derived from an EMBL/GenBank/DDBJ whole genome shotgun (WGS) entry which is preliminary data.</text>
</comment>
<dbReference type="InterPro" id="IPR001387">
    <property type="entry name" value="Cro/C1-type_HTH"/>
</dbReference>
<protein>
    <submittedName>
        <fullName evidence="3">Helix-turn-helix transcriptional regulator</fullName>
    </submittedName>
</protein>
<dbReference type="PANTHER" id="PTHR46558:SF11">
    <property type="entry name" value="HTH-TYPE TRANSCRIPTIONAL REGULATOR XRE"/>
    <property type="match status" value="1"/>
</dbReference>
<gene>
    <name evidence="3" type="ORF">E7Z75_00160</name>
</gene>
<dbReference type="SUPFAM" id="SSF47413">
    <property type="entry name" value="lambda repressor-like DNA-binding domains"/>
    <property type="match status" value="1"/>
</dbReference>
<dbReference type="EMBL" id="SUTG01000001">
    <property type="protein sequence ID" value="MBE6511551.1"/>
    <property type="molecule type" value="Genomic_DNA"/>
</dbReference>
<proteinExistence type="predicted"/>
<dbReference type="GO" id="GO:0003677">
    <property type="term" value="F:DNA binding"/>
    <property type="evidence" value="ECO:0007669"/>
    <property type="project" value="UniProtKB-KW"/>
</dbReference>
<evidence type="ECO:0000313" key="4">
    <source>
        <dbReference type="Proteomes" id="UP000732619"/>
    </source>
</evidence>
<organism evidence="3 4">
    <name type="scientific">Methanobrevibacter olleyae</name>
    <dbReference type="NCBI Taxonomy" id="294671"/>
    <lineage>
        <taxon>Archaea</taxon>
        <taxon>Methanobacteriati</taxon>
        <taxon>Methanobacteriota</taxon>
        <taxon>Methanomada group</taxon>
        <taxon>Methanobacteria</taxon>
        <taxon>Methanobacteriales</taxon>
        <taxon>Methanobacteriaceae</taxon>
        <taxon>Methanobrevibacter</taxon>
    </lineage>
</organism>
<dbReference type="PROSITE" id="PS50943">
    <property type="entry name" value="HTH_CROC1"/>
    <property type="match status" value="1"/>
</dbReference>
<accession>A0A8T3VQG8</accession>
<dbReference type="Proteomes" id="UP000732619">
    <property type="component" value="Unassembled WGS sequence"/>
</dbReference>
<evidence type="ECO:0000259" key="2">
    <source>
        <dbReference type="PROSITE" id="PS50943"/>
    </source>
</evidence>
<sequence length="112" mass="13232">MKEIGDRIKRLREENGYSQTQVADYLGIDQSNLSKIERGERKFKLGLLKKLCLLYNCSQDYILCRSNEYNKNDISFRRDGKVDLEVVAKVNETVNYLKLLRKIEKRNNDNLK</sequence>
<reference evidence="3" key="1">
    <citation type="submission" date="2019-04" db="EMBL/GenBank/DDBJ databases">
        <title>Evolution of Biomass-Degrading Anaerobic Consortia Revealed by Metagenomics.</title>
        <authorList>
            <person name="Peng X."/>
        </authorList>
    </citation>
    <scope>NUCLEOTIDE SEQUENCE</scope>
    <source>
        <strain evidence="3">SIG14</strain>
    </source>
</reference>
<dbReference type="Pfam" id="PF01381">
    <property type="entry name" value="HTH_3"/>
    <property type="match status" value="1"/>
</dbReference>
<dbReference type="InterPro" id="IPR010982">
    <property type="entry name" value="Lambda_DNA-bd_dom_sf"/>
</dbReference>
<dbReference type="CDD" id="cd00093">
    <property type="entry name" value="HTH_XRE"/>
    <property type="match status" value="1"/>
</dbReference>
<dbReference type="SMART" id="SM00530">
    <property type="entry name" value="HTH_XRE"/>
    <property type="match status" value="1"/>
</dbReference>
<feature type="domain" description="HTH cro/C1-type" evidence="2">
    <location>
        <begin position="8"/>
        <end position="62"/>
    </location>
</feature>
<name>A0A8T3VQG8_METOL</name>
<dbReference type="AlphaFoldDB" id="A0A8T3VQG8"/>
<dbReference type="Gene3D" id="1.10.260.40">
    <property type="entry name" value="lambda repressor-like DNA-binding domains"/>
    <property type="match status" value="1"/>
</dbReference>